<dbReference type="PANTHER" id="PTHR12903">
    <property type="entry name" value="MITOCHONDRIAL RIBOSOMAL PROTEIN L24"/>
    <property type="match status" value="1"/>
</dbReference>
<dbReference type="InterPro" id="IPR005825">
    <property type="entry name" value="Ribosomal_uL24_CS"/>
</dbReference>
<comment type="function">
    <text evidence="5">One of two assembly initiator proteins, it binds directly to the 5'-end of the 23S rRNA, where it nucleates assembly of the 50S subunit.</text>
</comment>
<dbReference type="Pfam" id="PF00467">
    <property type="entry name" value="KOW"/>
    <property type="match status" value="1"/>
</dbReference>
<dbReference type="GO" id="GO:0005840">
    <property type="term" value="C:ribosome"/>
    <property type="evidence" value="ECO:0007669"/>
    <property type="project" value="UniProtKB-KW"/>
</dbReference>
<evidence type="ECO:0000256" key="7">
    <source>
        <dbReference type="SAM" id="MobiDB-lite"/>
    </source>
</evidence>
<comment type="subunit">
    <text evidence="5">Part of the 50S ribosomal subunit.</text>
</comment>
<protein>
    <recommendedName>
        <fullName evidence="4 5">Large ribosomal subunit protein uL24</fullName>
    </recommendedName>
</protein>
<feature type="compositionally biased region" description="Basic and acidic residues" evidence="7">
    <location>
        <begin position="92"/>
        <end position="114"/>
    </location>
</feature>
<organism evidence="8 9">
    <name type="scientific">Piscinibacter gummiphilus</name>
    <dbReference type="NCBI Taxonomy" id="946333"/>
    <lineage>
        <taxon>Bacteria</taxon>
        <taxon>Pseudomonadati</taxon>
        <taxon>Pseudomonadota</taxon>
        <taxon>Betaproteobacteria</taxon>
        <taxon>Burkholderiales</taxon>
        <taxon>Sphaerotilaceae</taxon>
        <taxon>Piscinibacter</taxon>
    </lineage>
</organism>
<evidence type="ECO:0000256" key="4">
    <source>
        <dbReference type="ARBA" id="ARBA00035206"/>
    </source>
</evidence>
<gene>
    <name evidence="5 8" type="primary">rplX</name>
    <name evidence="8" type="ORF">A4W93_02655</name>
</gene>
<dbReference type="Proteomes" id="UP000193427">
    <property type="component" value="Chromosome"/>
</dbReference>
<comment type="function">
    <text evidence="5">One of the proteins that surrounds the polypeptide exit tunnel on the outside of the subunit.</text>
</comment>
<dbReference type="OrthoDB" id="9807419at2"/>
<dbReference type="SMART" id="SM00739">
    <property type="entry name" value="KOW"/>
    <property type="match status" value="1"/>
</dbReference>
<dbReference type="KEGG" id="rgu:A4W93_02655"/>
<dbReference type="GO" id="GO:0006412">
    <property type="term" value="P:translation"/>
    <property type="evidence" value="ECO:0007669"/>
    <property type="project" value="UniProtKB-UniRule"/>
</dbReference>
<evidence type="ECO:0000256" key="3">
    <source>
        <dbReference type="ARBA" id="ARBA00023274"/>
    </source>
</evidence>
<dbReference type="InterPro" id="IPR003256">
    <property type="entry name" value="Ribosomal_uL24"/>
</dbReference>
<keyword evidence="5" id="KW-0699">rRNA-binding</keyword>
<dbReference type="InterPro" id="IPR005824">
    <property type="entry name" value="KOW"/>
</dbReference>
<name>A0A1W6L3U0_9BURK</name>
<dbReference type="Pfam" id="PF17136">
    <property type="entry name" value="ribosomal_L24"/>
    <property type="match status" value="1"/>
</dbReference>
<dbReference type="PROSITE" id="PS01108">
    <property type="entry name" value="RIBOSOMAL_L24"/>
    <property type="match status" value="1"/>
</dbReference>
<keyword evidence="2 5" id="KW-0689">Ribosomal protein</keyword>
<dbReference type="GO" id="GO:1990904">
    <property type="term" value="C:ribonucleoprotein complex"/>
    <property type="evidence" value="ECO:0007669"/>
    <property type="project" value="UniProtKB-KW"/>
</dbReference>
<keyword evidence="9" id="KW-1185">Reference proteome</keyword>
<dbReference type="SUPFAM" id="SSF50104">
    <property type="entry name" value="Translation proteins SH3-like domain"/>
    <property type="match status" value="1"/>
</dbReference>
<dbReference type="GO" id="GO:0003735">
    <property type="term" value="F:structural constituent of ribosome"/>
    <property type="evidence" value="ECO:0007669"/>
    <property type="project" value="InterPro"/>
</dbReference>
<dbReference type="InterPro" id="IPR057264">
    <property type="entry name" value="Ribosomal_uL24_C"/>
</dbReference>
<dbReference type="InterPro" id="IPR008991">
    <property type="entry name" value="Translation_prot_SH3-like_sf"/>
</dbReference>
<comment type="similarity">
    <text evidence="1 5 6">Belongs to the universal ribosomal protein uL24 family.</text>
</comment>
<evidence type="ECO:0000256" key="1">
    <source>
        <dbReference type="ARBA" id="ARBA00010618"/>
    </source>
</evidence>
<accession>A0A1W6L3U0</accession>
<evidence type="ECO:0000313" key="9">
    <source>
        <dbReference type="Proteomes" id="UP000193427"/>
    </source>
</evidence>
<keyword evidence="5" id="KW-0694">RNA-binding</keyword>
<sequence>MNKIRKGDQVIVLTGRDKGKRGAVVSRVDDDRIVVEGVNVVKKHVKPNPMKGTTGGVVDKTLSIHQSNVAIYNPATGKADRVGFKLLSESEQQSRKTKEKAVRVFKSSGEEIKA</sequence>
<dbReference type="NCBIfam" id="TIGR01079">
    <property type="entry name" value="rplX_bact"/>
    <property type="match status" value="1"/>
</dbReference>
<evidence type="ECO:0000313" key="8">
    <source>
        <dbReference type="EMBL" id="ARN18903.1"/>
    </source>
</evidence>
<evidence type="ECO:0000256" key="6">
    <source>
        <dbReference type="RuleBase" id="RU003477"/>
    </source>
</evidence>
<dbReference type="InterPro" id="IPR014722">
    <property type="entry name" value="Rib_uL2_dom2"/>
</dbReference>
<dbReference type="HAMAP" id="MF_01326_B">
    <property type="entry name" value="Ribosomal_uL24_B"/>
    <property type="match status" value="1"/>
</dbReference>
<keyword evidence="3 5" id="KW-0687">Ribonucleoprotein</keyword>
<dbReference type="GO" id="GO:0019843">
    <property type="term" value="F:rRNA binding"/>
    <property type="evidence" value="ECO:0007669"/>
    <property type="project" value="UniProtKB-UniRule"/>
</dbReference>
<dbReference type="InterPro" id="IPR041988">
    <property type="entry name" value="Ribosomal_uL24_KOW"/>
</dbReference>
<evidence type="ECO:0000256" key="5">
    <source>
        <dbReference type="HAMAP-Rule" id="MF_01326"/>
    </source>
</evidence>
<evidence type="ECO:0000256" key="2">
    <source>
        <dbReference type="ARBA" id="ARBA00022980"/>
    </source>
</evidence>
<dbReference type="EMBL" id="CP015118">
    <property type="protein sequence ID" value="ARN18903.1"/>
    <property type="molecule type" value="Genomic_DNA"/>
</dbReference>
<reference evidence="8 9" key="1">
    <citation type="submission" date="2016-04" db="EMBL/GenBank/DDBJ databases">
        <title>Complete genome sequence of natural rubber-degrading, novel Gram-negative bacterium, Rhizobacter gummiphilus strain NS21.</title>
        <authorList>
            <person name="Tabata M."/>
            <person name="Kasai D."/>
            <person name="Fukuda M."/>
        </authorList>
    </citation>
    <scope>NUCLEOTIDE SEQUENCE [LARGE SCALE GENOMIC DNA]</scope>
    <source>
        <strain evidence="8 9">NS21</strain>
    </source>
</reference>
<dbReference type="RefSeq" id="WP_085749140.1">
    <property type="nucleotide sequence ID" value="NZ_BSPR01000012.1"/>
</dbReference>
<dbReference type="CDD" id="cd06089">
    <property type="entry name" value="KOW_RPL26"/>
    <property type="match status" value="1"/>
</dbReference>
<dbReference type="AlphaFoldDB" id="A0A1W6L3U0"/>
<feature type="region of interest" description="Disordered" evidence="7">
    <location>
        <begin position="90"/>
        <end position="114"/>
    </location>
</feature>
<proteinExistence type="inferred from homology"/>
<dbReference type="STRING" id="946333.A4W93_02655"/>
<dbReference type="Gene3D" id="2.30.30.30">
    <property type="match status" value="1"/>
</dbReference>